<dbReference type="GO" id="GO:0006596">
    <property type="term" value="P:polyamine biosynthetic process"/>
    <property type="evidence" value="ECO:0007669"/>
    <property type="project" value="UniProtKB-KW"/>
</dbReference>
<reference evidence="3 4" key="1">
    <citation type="journal article" date="2014" name="Genome Announc.">
        <title>Complete Genome Sequence of Hyphomicrobium nitrativorans Strain NL23, a Denitrifying Bacterium Isolated from Biofilm of a Methanol-Fed Denitrification System Treating Seawater at the Montreal Biodome.</title>
        <authorList>
            <person name="Martineau C."/>
            <person name="Villeneuve C."/>
            <person name="Mauffrey F."/>
            <person name="Villemur R."/>
        </authorList>
    </citation>
    <scope>NUCLEOTIDE SEQUENCE [LARGE SCALE GENOMIC DNA]</scope>
    <source>
        <strain evidence="3">NL23</strain>
    </source>
</reference>
<evidence type="ECO:0000256" key="1">
    <source>
        <dbReference type="ARBA" id="ARBA00023115"/>
    </source>
</evidence>
<dbReference type="PANTHER" id="PTHR43317">
    <property type="entry name" value="THERMOSPERMINE SYNTHASE ACAULIS5"/>
    <property type="match status" value="1"/>
</dbReference>
<feature type="transmembrane region" description="Helical" evidence="2">
    <location>
        <begin position="90"/>
        <end position="109"/>
    </location>
</feature>
<evidence type="ECO:0008006" key="5">
    <source>
        <dbReference type="Google" id="ProtNLM"/>
    </source>
</evidence>
<dbReference type="NCBIfam" id="NF037959">
    <property type="entry name" value="MFS_SpdSyn"/>
    <property type="match status" value="1"/>
</dbReference>
<dbReference type="RefSeq" id="WP_023788288.1">
    <property type="nucleotide sequence ID" value="NC_022997.1"/>
</dbReference>
<proteinExistence type="predicted"/>
<evidence type="ECO:0000256" key="2">
    <source>
        <dbReference type="SAM" id="Phobius"/>
    </source>
</evidence>
<dbReference type="HOGENOM" id="CLU_021206_0_0_5"/>
<dbReference type="EMBL" id="CP006912">
    <property type="protein sequence ID" value="AHB49387.1"/>
    <property type="molecule type" value="Genomic_DNA"/>
</dbReference>
<feature type="transmembrane region" description="Helical" evidence="2">
    <location>
        <begin position="121"/>
        <end position="142"/>
    </location>
</feature>
<feature type="transmembrane region" description="Helical" evidence="2">
    <location>
        <begin position="472"/>
        <end position="490"/>
    </location>
</feature>
<dbReference type="OrthoDB" id="9761985at2"/>
<dbReference type="AlphaFoldDB" id="V5SFW3"/>
<evidence type="ECO:0000313" key="3">
    <source>
        <dbReference type="EMBL" id="AHB49387.1"/>
    </source>
</evidence>
<keyword evidence="2" id="KW-0472">Membrane</keyword>
<dbReference type="Proteomes" id="UP000018542">
    <property type="component" value="Chromosome"/>
</dbReference>
<dbReference type="PATRIC" id="fig|1029756.8.peg.3104"/>
<keyword evidence="1" id="KW-0620">Polyamine biosynthesis</keyword>
<feature type="transmembrane region" description="Helical" evidence="2">
    <location>
        <begin position="21"/>
        <end position="46"/>
    </location>
</feature>
<feature type="transmembrane region" description="Helical" evidence="2">
    <location>
        <begin position="303"/>
        <end position="322"/>
    </location>
</feature>
<dbReference type="InterPro" id="IPR029063">
    <property type="entry name" value="SAM-dependent_MTases_sf"/>
</dbReference>
<name>V5SFW3_9HYPH</name>
<feature type="transmembrane region" description="Helical" evidence="2">
    <location>
        <begin position="275"/>
        <end position="294"/>
    </location>
</feature>
<organism evidence="3 4">
    <name type="scientific">Hyphomicrobium nitrativorans NL23</name>
    <dbReference type="NCBI Taxonomy" id="1029756"/>
    <lineage>
        <taxon>Bacteria</taxon>
        <taxon>Pseudomonadati</taxon>
        <taxon>Pseudomonadota</taxon>
        <taxon>Alphaproteobacteria</taxon>
        <taxon>Hyphomicrobiales</taxon>
        <taxon>Hyphomicrobiaceae</taxon>
        <taxon>Hyphomicrobium</taxon>
    </lineage>
</organism>
<feature type="transmembrane region" description="Helical" evidence="2">
    <location>
        <begin position="194"/>
        <end position="213"/>
    </location>
</feature>
<dbReference type="Gene3D" id="3.40.50.150">
    <property type="entry name" value="Vaccinia Virus protein VP39"/>
    <property type="match status" value="1"/>
</dbReference>
<feature type="transmembrane region" description="Helical" evidence="2">
    <location>
        <begin position="415"/>
        <end position="433"/>
    </location>
</feature>
<dbReference type="KEGG" id="hni:W911_14905"/>
<feature type="transmembrane region" description="Helical" evidence="2">
    <location>
        <begin position="163"/>
        <end position="182"/>
    </location>
</feature>
<feature type="transmembrane region" description="Helical" evidence="2">
    <location>
        <begin position="445"/>
        <end position="466"/>
    </location>
</feature>
<gene>
    <name evidence="3" type="ORF">W911_14905</name>
</gene>
<keyword evidence="4" id="KW-1185">Reference proteome</keyword>
<dbReference type="SUPFAM" id="SSF53335">
    <property type="entry name" value="S-adenosyl-L-methionine-dependent methyltransferases"/>
    <property type="match status" value="1"/>
</dbReference>
<feature type="transmembrane region" description="Helical" evidence="2">
    <location>
        <begin position="58"/>
        <end position="78"/>
    </location>
</feature>
<keyword evidence="2" id="KW-0812">Transmembrane</keyword>
<evidence type="ECO:0000313" key="4">
    <source>
        <dbReference type="Proteomes" id="UP000018542"/>
    </source>
</evidence>
<dbReference type="PANTHER" id="PTHR43317:SF1">
    <property type="entry name" value="THERMOSPERMINE SYNTHASE ACAULIS5"/>
    <property type="match status" value="1"/>
</dbReference>
<sequence>MTTPSEIEPIALGGATAHRAWGTLGIFTATTFLSAFLLFLIQPMFAKMVLPLLGGAPSVWAVALLFFQGALLVGYGYAHLLVRHVPAASTGFIHLALSAFAFLFLPIAIPAGWSEPPPGDAYLWQLGLFAVAIGIPFATVAANAPLLQAWFSRAGHKASADPYFLYAASNLGSLIALLGYPFVFEPVFGLKTLAIVWTAGFAALVVALGLCFLRVRAVAAEGENGADAASPAATAAASLHAPAWNARLGWVGLAFVPSALLTAFTNHIATDVASAPLVWVVPLALYLLTFVIVFRERALIPRSVLLTAHAVAVVLALLQLSQTEKETWFYAAGYGIAAFVASTLVAHRTLYEARPDARNLTEFYMWMSVGGVLGGIFAALLAPRIFSEVFEYPLLLALTFACRPGAMDLMSRSRVQWAGMAALVVGGWALIAWGPTLAFDYDLHFGRWGTTTDIAAIFALVALALWYFPPHMLVAALGMYLTVVLLPSGVHRGDAQRSYFGVYRVIQSMDGEFNVLQHGTTLHGAQRIRDEEGKSVADVTPATYYHPESPMASAIRLTSMINQHEGVKGKFGVIGLGAGSLACYSAPGETWRFFEIDPVVVEIAKSRNFTFLSNCQPNAEVVLGDARLTFAREEIDSYDLMIVDAFSSDAIPVHMMTAEALTLYASKLKTRGVAVLHISNRYLDLEEVLAATLPTLDVELHALVIEDFVDDGYVKTGSTVVLIGKDKATIERFRHVEGSRDIVRPTVRPWTDDFSDILGPFMAQYRKY</sequence>
<keyword evidence="2" id="KW-1133">Transmembrane helix</keyword>
<feature type="transmembrane region" description="Helical" evidence="2">
    <location>
        <begin position="363"/>
        <end position="386"/>
    </location>
</feature>
<dbReference type="STRING" id="1029756.W911_14905"/>
<accession>V5SFW3</accession>
<protein>
    <recommendedName>
        <fullName evidence="5">Spermidine synthase</fullName>
    </recommendedName>
</protein>
<feature type="transmembrane region" description="Helical" evidence="2">
    <location>
        <begin position="248"/>
        <end position="269"/>
    </location>
</feature>
<feature type="transmembrane region" description="Helical" evidence="2">
    <location>
        <begin position="328"/>
        <end position="351"/>
    </location>
</feature>